<dbReference type="SUPFAM" id="SSF53218">
    <property type="entry name" value="Molybdenum cofactor biosynthesis proteins"/>
    <property type="match status" value="1"/>
</dbReference>
<evidence type="ECO:0000256" key="4">
    <source>
        <dbReference type="ARBA" id="ARBA00013269"/>
    </source>
</evidence>
<name>A0ABM6RNP9_9FIRM</name>
<dbReference type="SUPFAM" id="SSF63882">
    <property type="entry name" value="MoeA N-terminal region -like"/>
    <property type="match status" value="1"/>
</dbReference>
<evidence type="ECO:0000256" key="9">
    <source>
        <dbReference type="RuleBase" id="RU365090"/>
    </source>
</evidence>
<dbReference type="PANTHER" id="PTHR10192:SF5">
    <property type="entry name" value="GEPHYRIN"/>
    <property type="match status" value="1"/>
</dbReference>
<protein>
    <recommendedName>
        <fullName evidence="5 9">Molybdopterin molybdenumtransferase</fullName>
        <ecNumber evidence="4 9">2.10.1.1</ecNumber>
    </recommendedName>
</protein>
<evidence type="ECO:0000256" key="8">
    <source>
        <dbReference type="ARBA" id="ARBA00047317"/>
    </source>
</evidence>
<comment type="cofactor">
    <cofactor evidence="9">
        <name>Mg(2+)</name>
        <dbReference type="ChEBI" id="CHEBI:18420"/>
    </cofactor>
</comment>
<proteinExistence type="inferred from homology"/>
<gene>
    <name evidence="11" type="ORF">BXT84_02730</name>
</gene>
<dbReference type="Proteomes" id="UP000325292">
    <property type="component" value="Chromosome"/>
</dbReference>
<dbReference type="Pfam" id="PF03453">
    <property type="entry name" value="MoeA_N"/>
    <property type="match status" value="1"/>
</dbReference>
<dbReference type="InterPro" id="IPR036425">
    <property type="entry name" value="MoaB/Mog-like_dom_sf"/>
</dbReference>
<dbReference type="SMART" id="SM00852">
    <property type="entry name" value="MoCF_biosynth"/>
    <property type="match status" value="1"/>
</dbReference>
<keyword evidence="9" id="KW-0808">Transferase</keyword>
<evidence type="ECO:0000256" key="1">
    <source>
        <dbReference type="ARBA" id="ARBA00002901"/>
    </source>
</evidence>
<evidence type="ECO:0000259" key="10">
    <source>
        <dbReference type="SMART" id="SM00852"/>
    </source>
</evidence>
<keyword evidence="9" id="KW-0460">Magnesium</keyword>
<accession>A0ABM6RNP9</accession>
<dbReference type="EMBL" id="CP019454">
    <property type="protein sequence ID" value="AUW92997.1"/>
    <property type="molecule type" value="Genomic_DNA"/>
</dbReference>
<evidence type="ECO:0000256" key="5">
    <source>
        <dbReference type="ARBA" id="ARBA00021108"/>
    </source>
</evidence>
<dbReference type="InterPro" id="IPR001453">
    <property type="entry name" value="MoaB/Mog_dom"/>
</dbReference>
<comment type="similarity">
    <text evidence="3 9">Belongs to the MoeA family.</text>
</comment>
<keyword evidence="6 9" id="KW-0500">Molybdenum</keyword>
<dbReference type="PANTHER" id="PTHR10192">
    <property type="entry name" value="MOLYBDOPTERIN BIOSYNTHESIS PROTEIN"/>
    <property type="match status" value="1"/>
</dbReference>
<feature type="domain" description="MoaB/Mog" evidence="10">
    <location>
        <begin position="175"/>
        <end position="312"/>
    </location>
</feature>
<comment type="pathway">
    <text evidence="2 9">Cofactor biosynthesis; molybdopterin biosynthesis.</text>
</comment>
<dbReference type="Pfam" id="PF03454">
    <property type="entry name" value="MoeA_C"/>
    <property type="match status" value="1"/>
</dbReference>
<dbReference type="SUPFAM" id="SSF63867">
    <property type="entry name" value="MoeA C-terminal domain-like"/>
    <property type="match status" value="1"/>
</dbReference>
<reference evidence="11 12" key="1">
    <citation type="journal article" date="2019" name="Sci. Rep.">
        <title>Sulfobacillus thermotolerans: new insights into resistance and metabolic capacities of acidophilic chemolithotrophs.</title>
        <authorList>
            <person name="Panyushkina A.E."/>
            <person name="Babenko V.V."/>
            <person name="Nikitina A.S."/>
            <person name="Selezneva O.V."/>
            <person name="Tsaplina I.A."/>
            <person name="Letarova M.A."/>
            <person name="Kostryukova E.S."/>
            <person name="Letarov A.V."/>
        </authorList>
    </citation>
    <scope>NUCLEOTIDE SEQUENCE [LARGE SCALE GENOMIC DNA]</scope>
    <source>
        <strain evidence="11 12">Kr1</strain>
    </source>
</reference>
<dbReference type="Gene3D" id="3.90.105.10">
    <property type="entry name" value="Molybdopterin biosynthesis moea protein, domain 2"/>
    <property type="match status" value="1"/>
</dbReference>
<keyword evidence="9" id="KW-0479">Metal-binding</keyword>
<evidence type="ECO:0000256" key="6">
    <source>
        <dbReference type="ARBA" id="ARBA00022505"/>
    </source>
</evidence>
<dbReference type="InterPro" id="IPR038987">
    <property type="entry name" value="MoeA-like"/>
</dbReference>
<evidence type="ECO:0000313" key="11">
    <source>
        <dbReference type="EMBL" id="AUW92997.1"/>
    </source>
</evidence>
<organism evidence="11 12">
    <name type="scientific">Sulfobacillus thermotolerans</name>
    <dbReference type="NCBI Taxonomy" id="338644"/>
    <lineage>
        <taxon>Bacteria</taxon>
        <taxon>Bacillati</taxon>
        <taxon>Bacillota</taxon>
        <taxon>Clostridia</taxon>
        <taxon>Eubacteriales</taxon>
        <taxon>Clostridiales Family XVII. Incertae Sedis</taxon>
        <taxon>Sulfobacillus</taxon>
    </lineage>
</organism>
<keyword evidence="12" id="KW-1185">Reference proteome</keyword>
<evidence type="ECO:0000256" key="2">
    <source>
        <dbReference type="ARBA" id="ARBA00005046"/>
    </source>
</evidence>
<dbReference type="Gene3D" id="2.170.190.11">
    <property type="entry name" value="Molybdopterin biosynthesis moea protein, domain 3"/>
    <property type="match status" value="1"/>
</dbReference>
<comment type="catalytic activity">
    <reaction evidence="8">
        <text>adenylyl-molybdopterin + molybdate = Mo-molybdopterin + AMP + H(+)</text>
        <dbReference type="Rhea" id="RHEA:35047"/>
        <dbReference type="ChEBI" id="CHEBI:15378"/>
        <dbReference type="ChEBI" id="CHEBI:36264"/>
        <dbReference type="ChEBI" id="CHEBI:62727"/>
        <dbReference type="ChEBI" id="CHEBI:71302"/>
        <dbReference type="ChEBI" id="CHEBI:456215"/>
        <dbReference type="EC" id="2.10.1.1"/>
    </reaction>
</comment>
<evidence type="ECO:0000256" key="7">
    <source>
        <dbReference type="ARBA" id="ARBA00023150"/>
    </source>
</evidence>
<dbReference type="InterPro" id="IPR005111">
    <property type="entry name" value="MoeA_C_domain_IV"/>
</dbReference>
<dbReference type="InterPro" id="IPR005110">
    <property type="entry name" value="MoeA_linker/N"/>
</dbReference>
<sequence length="417" mass="45295">MRYISVEEAIALLIHHTPPLQETEWVPLTQSSGRTLAMTITAQSAAPPFARSAMDGYALKALDTPGTFRIAGYVSAGEVLTKPLQAGDAVRIMTGAPLPEGLDAVIEQEAVEQQAGVVHVAQRVQPGRNVTLQGSEFPQGTVLMRPGQRLGSLQIGVLALGGYAHIAVYRRLRVLLVTSGDELIDPGNALGPGQIYNVNASLFYSLLHELGADVTVQHLPDTLDAVHEFFNRPDLAAYDLVLTTGGVSVGDKDHIIHFLQQRAQLLFWRTDMHPGKSIAAARYQGTTILALSGNPGAALMSWYNIALPFLVALLHAQLPIERMSGRLLQDFPKKTRETRFLRAKLIRQPDGWYFDTNLPQQSDRITTYEAADVLVVIPHGSPPVPAGTVLEGRKIPGLGSLHLTWLARENIASDPNS</sequence>
<dbReference type="InterPro" id="IPR036135">
    <property type="entry name" value="MoeA_linker/N_sf"/>
</dbReference>
<dbReference type="Gene3D" id="2.40.340.10">
    <property type="entry name" value="MoeA, C-terminal, domain IV"/>
    <property type="match status" value="1"/>
</dbReference>
<dbReference type="Pfam" id="PF00994">
    <property type="entry name" value="MoCF_biosynth"/>
    <property type="match status" value="1"/>
</dbReference>
<dbReference type="InterPro" id="IPR036688">
    <property type="entry name" value="MoeA_C_domain_IV_sf"/>
</dbReference>
<keyword evidence="7 9" id="KW-0501">Molybdenum cofactor biosynthesis</keyword>
<comment type="function">
    <text evidence="1 9">Catalyzes the insertion of molybdate into adenylated molybdopterin with the concomitant release of AMP.</text>
</comment>
<evidence type="ECO:0000313" key="12">
    <source>
        <dbReference type="Proteomes" id="UP000325292"/>
    </source>
</evidence>
<dbReference type="EC" id="2.10.1.1" evidence="4 9"/>
<evidence type="ECO:0000256" key="3">
    <source>
        <dbReference type="ARBA" id="ARBA00010763"/>
    </source>
</evidence>
<dbReference type="CDD" id="cd00887">
    <property type="entry name" value="MoeA"/>
    <property type="match status" value="1"/>
</dbReference>
<dbReference type="Gene3D" id="3.40.980.10">
    <property type="entry name" value="MoaB/Mog-like domain"/>
    <property type="match status" value="1"/>
</dbReference>